<evidence type="ECO:0000256" key="12">
    <source>
        <dbReference type="RuleBase" id="RU363038"/>
    </source>
</evidence>
<dbReference type="CDD" id="cd00671">
    <property type="entry name" value="ArgRS_core"/>
    <property type="match status" value="1"/>
</dbReference>
<dbReference type="PRINTS" id="PR01038">
    <property type="entry name" value="TRNASYNTHARG"/>
</dbReference>
<keyword evidence="5 11" id="KW-0436">Ligase</keyword>
<comment type="subunit">
    <text evidence="3 11">Monomer.</text>
</comment>
<keyword evidence="7 11" id="KW-0067">ATP-binding</keyword>
<dbReference type="Proteomes" id="UP001302719">
    <property type="component" value="Chromosome"/>
</dbReference>
<dbReference type="Gene3D" id="1.10.730.10">
    <property type="entry name" value="Isoleucyl-tRNA Synthetase, Domain 1"/>
    <property type="match status" value="1"/>
</dbReference>
<dbReference type="PROSITE" id="PS00178">
    <property type="entry name" value="AA_TRNA_LIGASE_I"/>
    <property type="match status" value="1"/>
</dbReference>
<evidence type="ECO:0000256" key="6">
    <source>
        <dbReference type="ARBA" id="ARBA00022741"/>
    </source>
</evidence>
<keyword evidence="8 11" id="KW-0648">Protein biosynthesis</keyword>
<dbReference type="GO" id="GO:0005737">
    <property type="term" value="C:cytoplasm"/>
    <property type="evidence" value="ECO:0007669"/>
    <property type="project" value="UniProtKB-SubCell"/>
</dbReference>
<dbReference type="InterPro" id="IPR036695">
    <property type="entry name" value="Arg-tRNA-synth_N_sf"/>
</dbReference>
<dbReference type="EMBL" id="CP116967">
    <property type="protein sequence ID" value="WNM58182.1"/>
    <property type="molecule type" value="Genomic_DNA"/>
</dbReference>
<dbReference type="NCBIfam" id="TIGR00456">
    <property type="entry name" value="argS"/>
    <property type="match status" value="1"/>
</dbReference>
<proteinExistence type="inferred from homology"/>
<dbReference type="AlphaFoldDB" id="A0AA96JS33"/>
<dbReference type="SUPFAM" id="SSF47323">
    <property type="entry name" value="Anticodon-binding domain of a subclass of class I aminoacyl-tRNA synthetases"/>
    <property type="match status" value="2"/>
</dbReference>
<dbReference type="InterPro" id="IPR001278">
    <property type="entry name" value="Arg-tRNA-ligase"/>
</dbReference>
<evidence type="ECO:0000256" key="5">
    <source>
        <dbReference type="ARBA" id="ARBA00022598"/>
    </source>
</evidence>
<dbReference type="Pfam" id="PF03485">
    <property type="entry name" value="Arg_tRNA_synt_N"/>
    <property type="match status" value="1"/>
</dbReference>
<feature type="region of interest" description="Disordered" evidence="13">
    <location>
        <begin position="525"/>
        <end position="546"/>
    </location>
</feature>
<evidence type="ECO:0000259" key="14">
    <source>
        <dbReference type="SMART" id="SM00836"/>
    </source>
</evidence>
<organism evidence="16 17">
    <name type="scientific">Candidatus Nitrospira allomarina</name>
    <dbReference type="NCBI Taxonomy" id="3020900"/>
    <lineage>
        <taxon>Bacteria</taxon>
        <taxon>Pseudomonadati</taxon>
        <taxon>Nitrospirota</taxon>
        <taxon>Nitrospiria</taxon>
        <taxon>Nitrospirales</taxon>
        <taxon>Nitrospiraceae</taxon>
        <taxon>Nitrospira</taxon>
    </lineage>
</organism>
<dbReference type="GO" id="GO:0005524">
    <property type="term" value="F:ATP binding"/>
    <property type="evidence" value="ECO:0007669"/>
    <property type="project" value="UniProtKB-UniRule"/>
</dbReference>
<dbReference type="InterPro" id="IPR009080">
    <property type="entry name" value="tRNAsynth_Ia_anticodon-bd"/>
</dbReference>
<dbReference type="InterPro" id="IPR014729">
    <property type="entry name" value="Rossmann-like_a/b/a_fold"/>
</dbReference>
<dbReference type="InterPro" id="IPR001412">
    <property type="entry name" value="aa-tRNA-synth_I_CS"/>
</dbReference>
<dbReference type="InterPro" id="IPR008909">
    <property type="entry name" value="DALR_anticod-bd"/>
</dbReference>
<evidence type="ECO:0000256" key="3">
    <source>
        <dbReference type="ARBA" id="ARBA00011245"/>
    </source>
</evidence>
<dbReference type="PANTHER" id="PTHR11956:SF5">
    <property type="entry name" value="ARGININE--TRNA LIGASE, CYTOPLASMIC"/>
    <property type="match status" value="1"/>
</dbReference>
<name>A0AA96JS33_9BACT</name>
<feature type="domain" description="DALR anticodon binding" evidence="14">
    <location>
        <begin position="439"/>
        <end position="593"/>
    </location>
</feature>
<evidence type="ECO:0000256" key="9">
    <source>
        <dbReference type="ARBA" id="ARBA00023146"/>
    </source>
</evidence>
<dbReference type="InterPro" id="IPR005148">
    <property type="entry name" value="Arg-tRNA-synth_N"/>
</dbReference>
<evidence type="ECO:0000313" key="16">
    <source>
        <dbReference type="EMBL" id="WNM58182.1"/>
    </source>
</evidence>
<dbReference type="RefSeq" id="WP_312643640.1">
    <property type="nucleotide sequence ID" value="NZ_CP116967.1"/>
</dbReference>
<feature type="short sequence motif" description="'HIGH' region" evidence="11">
    <location>
        <begin position="134"/>
        <end position="144"/>
    </location>
</feature>
<evidence type="ECO:0000256" key="11">
    <source>
        <dbReference type="HAMAP-Rule" id="MF_00123"/>
    </source>
</evidence>
<dbReference type="EC" id="6.1.1.19" evidence="11"/>
<keyword evidence="17" id="KW-1185">Reference proteome</keyword>
<reference evidence="16 17" key="1">
    <citation type="submission" date="2023-01" db="EMBL/GenBank/DDBJ databases">
        <title>Cultivation and genomic characterization of new, ubiquitous marine nitrite-oxidizing bacteria from the Nitrospirales.</title>
        <authorList>
            <person name="Mueller A.J."/>
            <person name="Daebeler A."/>
            <person name="Herbold C.W."/>
            <person name="Kirkegaard R.H."/>
            <person name="Daims H."/>
        </authorList>
    </citation>
    <scope>NUCLEOTIDE SEQUENCE [LARGE SCALE GENOMIC DNA]</scope>
    <source>
        <strain evidence="16 17">VA</strain>
    </source>
</reference>
<dbReference type="PANTHER" id="PTHR11956">
    <property type="entry name" value="ARGINYL-TRNA SYNTHETASE"/>
    <property type="match status" value="1"/>
</dbReference>
<evidence type="ECO:0000256" key="7">
    <source>
        <dbReference type="ARBA" id="ARBA00022840"/>
    </source>
</evidence>
<sequence>MEKFLQNQVIEAIAVILDKVRDSGELSLDTIPTIVVEPPKRPEWGDFSSSVAMTLASQVRQSPLKVAELLATGLRSQFSDVFVRVTVAPPGFLNLTLHPLRWIQVLRMIQDKGPLYGTSNIGKEKRILLEFVSANPTGPLHVGHGRGAALGQAMARLLASVGFKVSREYYINDAGRQLQLLGRSVYARYREHWGKPSSFPEDGYHGDYIKIVAESVAKTHGQTLLDGSSDEAETLCAQLASQTLLDRIKEDLGTFGVEFDSWFSETSLHTAGLIQQSLDELRQKNLLIEEDGAWWFRSSQFGDEKDRVAQKQDGSYTYLAADMAYHRQKLDRGFDTLINIWGADHHGYIPRMGATVQAFGFAKEALRIVLVQMVSLRRGGQKIEMSKRAGEFVTLREVIDEVGPDAAKFFFLMRRADTHLDFDLELAKQQSSDNPVFYVQYAHARLASLFRVAQERQVPLPTVQDVDQALLIQDEELGLIKTLAQYPFVVENSAMALEPHRVTFYLQELAAQLHAYYNKNRVLPSLDSERNTGDTGDSSKLGASEHTTTLGQERIYESISPDLTAARLALLRQVQTVIGNGLAILGISAPEKM</sequence>
<feature type="domain" description="Arginyl tRNA synthetase N-terminal" evidence="15">
    <location>
        <begin position="7"/>
        <end position="97"/>
    </location>
</feature>
<evidence type="ECO:0000256" key="10">
    <source>
        <dbReference type="ARBA" id="ARBA00049339"/>
    </source>
</evidence>
<gene>
    <name evidence="11 16" type="primary">argS</name>
    <name evidence="16" type="ORF">PP769_00045</name>
</gene>
<evidence type="ECO:0000256" key="1">
    <source>
        <dbReference type="ARBA" id="ARBA00004496"/>
    </source>
</evidence>
<dbReference type="Pfam" id="PF05746">
    <property type="entry name" value="DALR_1"/>
    <property type="match status" value="2"/>
</dbReference>
<dbReference type="Gene3D" id="3.40.50.620">
    <property type="entry name" value="HUPs"/>
    <property type="match status" value="1"/>
</dbReference>
<dbReference type="Pfam" id="PF00750">
    <property type="entry name" value="tRNA-synt_1d"/>
    <property type="match status" value="1"/>
</dbReference>
<evidence type="ECO:0000259" key="15">
    <source>
        <dbReference type="SMART" id="SM01016"/>
    </source>
</evidence>
<dbReference type="GO" id="GO:0006420">
    <property type="term" value="P:arginyl-tRNA aminoacylation"/>
    <property type="evidence" value="ECO:0007669"/>
    <property type="project" value="UniProtKB-UniRule"/>
</dbReference>
<keyword evidence="6 11" id="KW-0547">Nucleotide-binding</keyword>
<comment type="similarity">
    <text evidence="2 11 12">Belongs to the class-I aminoacyl-tRNA synthetase family.</text>
</comment>
<protein>
    <recommendedName>
        <fullName evidence="11">Arginine--tRNA ligase</fullName>
        <ecNumber evidence="11">6.1.1.19</ecNumber>
    </recommendedName>
    <alternativeName>
        <fullName evidence="11">Arginyl-tRNA synthetase</fullName>
        <shortName evidence="11">ArgRS</shortName>
    </alternativeName>
</protein>
<evidence type="ECO:0000256" key="4">
    <source>
        <dbReference type="ARBA" id="ARBA00022490"/>
    </source>
</evidence>
<dbReference type="SUPFAM" id="SSF52374">
    <property type="entry name" value="Nucleotidylyl transferase"/>
    <property type="match status" value="1"/>
</dbReference>
<evidence type="ECO:0000313" key="17">
    <source>
        <dbReference type="Proteomes" id="UP001302719"/>
    </source>
</evidence>
<evidence type="ECO:0000256" key="13">
    <source>
        <dbReference type="SAM" id="MobiDB-lite"/>
    </source>
</evidence>
<dbReference type="GO" id="GO:0004814">
    <property type="term" value="F:arginine-tRNA ligase activity"/>
    <property type="evidence" value="ECO:0007669"/>
    <property type="project" value="UniProtKB-UniRule"/>
</dbReference>
<keyword evidence="9 11" id="KW-0030">Aminoacyl-tRNA synthetase</keyword>
<dbReference type="Gene3D" id="3.30.1360.70">
    <property type="entry name" value="Arginyl tRNA synthetase N-terminal domain"/>
    <property type="match status" value="1"/>
</dbReference>
<dbReference type="InterPro" id="IPR035684">
    <property type="entry name" value="ArgRS_core"/>
</dbReference>
<comment type="catalytic activity">
    <reaction evidence="10 11">
        <text>tRNA(Arg) + L-arginine + ATP = L-arginyl-tRNA(Arg) + AMP + diphosphate</text>
        <dbReference type="Rhea" id="RHEA:20301"/>
        <dbReference type="Rhea" id="RHEA-COMP:9658"/>
        <dbReference type="Rhea" id="RHEA-COMP:9673"/>
        <dbReference type="ChEBI" id="CHEBI:30616"/>
        <dbReference type="ChEBI" id="CHEBI:32682"/>
        <dbReference type="ChEBI" id="CHEBI:33019"/>
        <dbReference type="ChEBI" id="CHEBI:78442"/>
        <dbReference type="ChEBI" id="CHEBI:78513"/>
        <dbReference type="ChEBI" id="CHEBI:456215"/>
        <dbReference type="EC" id="6.1.1.19"/>
    </reaction>
</comment>
<dbReference type="KEGG" id="nall:PP769_00045"/>
<dbReference type="SMART" id="SM00836">
    <property type="entry name" value="DALR_1"/>
    <property type="match status" value="1"/>
</dbReference>
<evidence type="ECO:0000256" key="8">
    <source>
        <dbReference type="ARBA" id="ARBA00022917"/>
    </source>
</evidence>
<accession>A0AA96JS33</accession>
<comment type="subcellular location">
    <subcellularLocation>
        <location evidence="1 11">Cytoplasm</location>
    </subcellularLocation>
</comment>
<dbReference type="SMART" id="SM01016">
    <property type="entry name" value="Arg_tRNA_synt_N"/>
    <property type="match status" value="1"/>
</dbReference>
<dbReference type="FunFam" id="3.40.50.620:FF:000062">
    <property type="entry name" value="Arginine--tRNA ligase"/>
    <property type="match status" value="1"/>
</dbReference>
<evidence type="ECO:0000256" key="2">
    <source>
        <dbReference type="ARBA" id="ARBA00005594"/>
    </source>
</evidence>
<dbReference type="HAMAP" id="MF_00123">
    <property type="entry name" value="Arg_tRNA_synth"/>
    <property type="match status" value="1"/>
</dbReference>
<keyword evidence="4 11" id="KW-0963">Cytoplasm</keyword>
<dbReference type="SUPFAM" id="SSF55190">
    <property type="entry name" value="Arginyl-tRNA synthetase (ArgRS), N-terminal 'additional' domain"/>
    <property type="match status" value="1"/>
</dbReference>